<dbReference type="PANTHER" id="PTHR43668:SF2">
    <property type="entry name" value="ALLANTOINASE"/>
    <property type="match status" value="1"/>
</dbReference>
<evidence type="ECO:0000256" key="1">
    <source>
        <dbReference type="ARBA" id="ARBA00001947"/>
    </source>
</evidence>
<proteinExistence type="inferred from homology"/>
<comment type="similarity">
    <text evidence="3">Belongs to the metallo-dependent hydrolases superfamily. DHOase family. Class I DHOase subfamily.</text>
</comment>
<feature type="domain" description="Dihydroorotase catalytic" evidence="8">
    <location>
        <begin position="51"/>
        <end position="117"/>
    </location>
</feature>
<comment type="cofactor">
    <cofactor evidence="1">
        <name>Zn(2+)</name>
        <dbReference type="ChEBI" id="CHEBI:29105"/>
    </cofactor>
</comment>
<keyword evidence="4" id="KW-0479">Metal-binding</keyword>
<evidence type="ECO:0000313" key="10">
    <source>
        <dbReference type="Proteomes" id="UP000093737"/>
    </source>
</evidence>
<sequence length="444" mass="47012">MFETLIRGATIVNAEGFERRDVGITNGRIVALVAPGETASTGTVFDAAGAYLLPGLVDAHAHLREPGLTHKEDFSSGTHAAALGGVTTVLDMPTDEPWTATAEQLADKMAMAEARIHVDVGLQTVISRKLSRIPGLLDLAPVSFELFTADVPDDFLFATLDAVAEALRTFAGTDTLIGISPGDQSILAGSTMRDRSGTIAAFQASRPPLAEANGIARALVAATSAETRIHVRQINSELGVETWSRLRGIADASVETTPQNLFFNAGDYEMQGANLKASPPLRSPHDVDALRAALGAGLIDIVATDHAPHAPAEKAAPYAAFADIPGGMPGLQTLLQAMLKLVDEGLIALPDLVRLCARNPAERFGLGRRKGKIASGYDADMLILNPRQSSTIANADQVSRAGYTPFDGWTVQARLTSVFLRGREIVREGKLIDPNVGNIVTRES</sequence>
<dbReference type="InterPro" id="IPR002195">
    <property type="entry name" value="Dihydroorotase_CS"/>
</dbReference>
<evidence type="ECO:0000259" key="7">
    <source>
        <dbReference type="Pfam" id="PF01979"/>
    </source>
</evidence>
<gene>
    <name evidence="9" type="ORF">A8145_00980</name>
</gene>
<dbReference type="PROSITE" id="PS00483">
    <property type="entry name" value="DIHYDROOROTASE_2"/>
    <property type="match status" value="1"/>
</dbReference>
<dbReference type="PROSITE" id="PS00482">
    <property type="entry name" value="DIHYDROOROTASE_1"/>
    <property type="match status" value="1"/>
</dbReference>
<dbReference type="Pfam" id="PF01979">
    <property type="entry name" value="Amidohydro_1"/>
    <property type="match status" value="1"/>
</dbReference>
<organism evidence="9 10">
    <name type="scientific">Rhizobium loti</name>
    <name type="common">Mesorhizobium loti</name>
    <dbReference type="NCBI Taxonomy" id="381"/>
    <lineage>
        <taxon>Bacteria</taxon>
        <taxon>Pseudomonadati</taxon>
        <taxon>Pseudomonadota</taxon>
        <taxon>Alphaproteobacteria</taxon>
        <taxon>Hyphomicrobiales</taxon>
        <taxon>Phyllobacteriaceae</taxon>
        <taxon>Mesorhizobium</taxon>
    </lineage>
</organism>
<evidence type="ECO:0000256" key="6">
    <source>
        <dbReference type="ARBA" id="ARBA00022975"/>
    </source>
</evidence>
<keyword evidence="6" id="KW-0665">Pyrimidine biosynthesis</keyword>
<dbReference type="Proteomes" id="UP000093737">
    <property type="component" value="Unassembled WGS sequence"/>
</dbReference>
<keyword evidence="5" id="KW-0378">Hydrolase</keyword>
<dbReference type="SUPFAM" id="SSF51338">
    <property type="entry name" value="Composite domain of metallo-dependent hydrolases"/>
    <property type="match status" value="1"/>
</dbReference>
<reference evidence="9 10" key="1">
    <citation type="submission" date="2016-05" db="EMBL/GenBank/DDBJ databases">
        <authorList>
            <person name="Ramsay J.P."/>
        </authorList>
    </citation>
    <scope>NUCLEOTIDE SEQUENCE [LARGE SCALE GENOMIC DNA]</scope>
    <source>
        <strain evidence="9 10">NZP2042</strain>
    </source>
</reference>
<dbReference type="Pfam" id="PF12890">
    <property type="entry name" value="DHOase"/>
    <property type="match status" value="1"/>
</dbReference>
<evidence type="ECO:0000256" key="2">
    <source>
        <dbReference type="ARBA" id="ARBA00002368"/>
    </source>
</evidence>
<dbReference type="Gene3D" id="2.30.40.10">
    <property type="entry name" value="Urease, subunit C, domain 1"/>
    <property type="match status" value="1"/>
</dbReference>
<evidence type="ECO:0000256" key="4">
    <source>
        <dbReference type="ARBA" id="ARBA00022723"/>
    </source>
</evidence>
<dbReference type="Gene3D" id="3.20.20.140">
    <property type="entry name" value="Metal-dependent hydrolases"/>
    <property type="match status" value="1"/>
</dbReference>
<dbReference type="EMBL" id="LYTK01000001">
    <property type="protein sequence ID" value="OBQ72985.1"/>
    <property type="molecule type" value="Genomic_DNA"/>
</dbReference>
<evidence type="ECO:0000313" key="9">
    <source>
        <dbReference type="EMBL" id="OBQ72985.1"/>
    </source>
</evidence>
<dbReference type="GO" id="GO:0006145">
    <property type="term" value="P:purine nucleobase catabolic process"/>
    <property type="evidence" value="ECO:0007669"/>
    <property type="project" value="TreeGrafter"/>
</dbReference>
<dbReference type="SUPFAM" id="SSF51556">
    <property type="entry name" value="Metallo-dependent hydrolases"/>
    <property type="match status" value="1"/>
</dbReference>
<comment type="caution">
    <text evidence="9">The sequence shown here is derived from an EMBL/GenBank/DDBJ whole genome shotgun (WGS) entry which is preliminary data.</text>
</comment>
<dbReference type="GO" id="GO:0046872">
    <property type="term" value="F:metal ion binding"/>
    <property type="evidence" value="ECO:0007669"/>
    <property type="project" value="UniProtKB-KW"/>
</dbReference>
<comment type="function">
    <text evidence="2">Catalyzes the reversible cyclization of carbamoyl aspartate to dihydroorotate.</text>
</comment>
<feature type="domain" description="Amidohydrolase-related" evidence="7">
    <location>
        <begin position="280"/>
        <end position="424"/>
    </location>
</feature>
<evidence type="ECO:0000259" key="8">
    <source>
        <dbReference type="Pfam" id="PF12890"/>
    </source>
</evidence>
<dbReference type="InterPro" id="IPR024403">
    <property type="entry name" value="DHOase_cat"/>
</dbReference>
<protein>
    <submittedName>
        <fullName evidence="9">Dihydroorotase</fullName>
    </submittedName>
</protein>
<accession>A0A6M7UEB7</accession>
<dbReference type="GO" id="GO:0005737">
    <property type="term" value="C:cytoplasm"/>
    <property type="evidence" value="ECO:0007669"/>
    <property type="project" value="TreeGrafter"/>
</dbReference>
<evidence type="ECO:0000256" key="5">
    <source>
        <dbReference type="ARBA" id="ARBA00022801"/>
    </source>
</evidence>
<dbReference type="InterPro" id="IPR011059">
    <property type="entry name" value="Metal-dep_hydrolase_composite"/>
</dbReference>
<dbReference type="AlphaFoldDB" id="A0A6M7UEB7"/>
<dbReference type="InterPro" id="IPR006680">
    <property type="entry name" value="Amidohydro-rel"/>
</dbReference>
<dbReference type="PANTHER" id="PTHR43668">
    <property type="entry name" value="ALLANTOINASE"/>
    <property type="match status" value="1"/>
</dbReference>
<dbReference type="InterPro" id="IPR050138">
    <property type="entry name" value="DHOase/Allantoinase_Hydrolase"/>
</dbReference>
<dbReference type="InterPro" id="IPR032466">
    <property type="entry name" value="Metal_Hydrolase"/>
</dbReference>
<evidence type="ECO:0000256" key="3">
    <source>
        <dbReference type="ARBA" id="ARBA00010286"/>
    </source>
</evidence>
<name>A0A6M7UEB7_RHILI</name>
<dbReference type="GO" id="GO:0004038">
    <property type="term" value="F:allantoinase activity"/>
    <property type="evidence" value="ECO:0007669"/>
    <property type="project" value="TreeGrafter"/>
</dbReference>